<evidence type="ECO:0000256" key="4">
    <source>
        <dbReference type="ARBA" id="ARBA00022840"/>
    </source>
</evidence>
<evidence type="ECO:0000313" key="7">
    <source>
        <dbReference type="Proteomes" id="UP001239167"/>
    </source>
</evidence>
<dbReference type="Gene3D" id="3.40.50.300">
    <property type="entry name" value="P-loop containing nucleotide triphosphate hydrolases"/>
    <property type="match status" value="1"/>
</dbReference>
<dbReference type="SMART" id="SM00382">
    <property type="entry name" value="AAA"/>
    <property type="match status" value="1"/>
</dbReference>
<evidence type="ECO:0000256" key="3">
    <source>
        <dbReference type="ARBA" id="ARBA00022741"/>
    </source>
</evidence>
<name>A0ABT9Y5Q0_9FIRM</name>
<dbReference type="EMBL" id="JAUSUE010000004">
    <property type="protein sequence ID" value="MDQ0203155.1"/>
    <property type="molecule type" value="Genomic_DNA"/>
</dbReference>
<dbReference type="PANTHER" id="PTHR42711">
    <property type="entry name" value="ABC TRANSPORTER ATP-BINDING PROTEIN"/>
    <property type="match status" value="1"/>
</dbReference>
<dbReference type="InterPro" id="IPR003439">
    <property type="entry name" value="ABC_transporter-like_ATP-bd"/>
</dbReference>
<dbReference type="InterPro" id="IPR017871">
    <property type="entry name" value="ABC_transporter-like_CS"/>
</dbReference>
<gene>
    <name evidence="6" type="ORF">J2S01_000862</name>
</gene>
<keyword evidence="4 6" id="KW-0067">ATP-binding</keyword>
<evidence type="ECO:0000256" key="1">
    <source>
        <dbReference type="ARBA" id="ARBA00005417"/>
    </source>
</evidence>
<dbReference type="InterPro" id="IPR003593">
    <property type="entry name" value="AAA+_ATPase"/>
</dbReference>
<comment type="caution">
    <text evidence="6">The sequence shown here is derived from an EMBL/GenBank/DDBJ whole genome shotgun (WGS) entry which is preliminary data.</text>
</comment>
<keyword evidence="7" id="KW-1185">Reference proteome</keyword>
<dbReference type="PROSITE" id="PS00211">
    <property type="entry name" value="ABC_TRANSPORTER_1"/>
    <property type="match status" value="1"/>
</dbReference>
<dbReference type="InterPro" id="IPR027417">
    <property type="entry name" value="P-loop_NTPase"/>
</dbReference>
<dbReference type="InterPro" id="IPR050763">
    <property type="entry name" value="ABC_transporter_ATP-binding"/>
</dbReference>
<feature type="domain" description="ABC transporter" evidence="5">
    <location>
        <begin position="7"/>
        <end position="246"/>
    </location>
</feature>
<dbReference type="SUPFAM" id="SSF52540">
    <property type="entry name" value="P-loop containing nucleoside triphosphate hydrolases"/>
    <property type="match status" value="1"/>
</dbReference>
<dbReference type="PANTHER" id="PTHR42711:SF5">
    <property type="entry name" value="ABC TRANSPORTER ATP-BINDING PROTEIN NATA"/>
    <property type="match status" value="1"/>
</dbReference>
<evidence type="ECO:0000259" key="5">
    <source>
        <dbReference type="PROSITE" id="PS50893"/>
    </source>
</evidence>
<dbReference type="Pfam" id="PF00005">
    <property type="entry name" value="ABC_tran"/>
    <property type="match status" value="1"/>
</dbReference>
<dbReference type="PROSITE" id="PS50893">
    <property type="entry name" value="ABC_TRANSPORTER_2"/>
    <property type="match status" value="1"/>
</dbReference>
<evidence type="ECO:0000256" key="2">
    <source>
        <dbReference type="ARBA" id="ARBA00022448"/>
    </source>
</evidence>
<keyword evidence="3" id="KW-0547">Nucleotide-binding</keyword>
<organism evidence="6 7">
    <name type="scientific">Pectinatus haikarae</name>
    <dbReference type="NCBI Taxonomy" id="349096"/>
    <lineage>
        <taxon>Bacteria</taxon>
        <taxon>Bacillati</taxon>
        <taxon>Bacillota</taxon>
        <taxon>Negativicutes</taxon>
        <taxon>Selenomonadales</taxon>
        <taxon>Selenomonadaceae</taxon>
        <taxon>Pectinatus</taxon>
    </lineage>
</organism>
<dbReference type="Proteomes" id="UP001239167">
    <property type="component" value="Unassembled WGS sequence"/>
</dbReference>
<evidence type="ECO:0000313" key="6">
    <source>
        <dbReference type="EMBL" id="MDQ0203155.1"/>
    </source>
</evidence>
<keyword evidence="2" id="KW-0813">Transport</keyword>
<comment type="similarity">
    <text evidence="1">Belongs to the ABC transporter superfamily.</text>
</comment>
<protein>
    <submittedName>
        <fullName evidence="6">ABC-2 type transport system ATP-binding protein</fullName>
    </submittedName>
</protein>
<reference evidence="6 7" key="1">
    <citation type="submission" date="2023-07" db="EMBL/GenBank/DDBJ databases">
        <title>Genomic Encyclopedia of Type Strains, Phase IV (KMG-IV): sequencing the most valuable type-strain genomes for metagenomic binning, comparative biology and taxonomic classification.</title>
        <authorList>
            <person name="Goeker M."/>
        </authorList>
    </citation>
    <scope>NUCLEOTIDE SEQUENCE [LARGE SCALE GENOMIC DNA]</scope>
    <source>
        <strain evidence="6 7">DSM 16980</strain>
    </source>
</reference>
<sequence length="295" mass="33267">MEEDSVLRLEGVKKLFSYKNAQGGKAAKVAVDDISLEIKDGEIFGLLGPNGAGKTTIIRMLTMLAKPSAGNIYYGQLNIRDDSQKIKELIGVVPQHINFDQDLTVGENMHLHGRLHHMPEKERVKCIGEMLEFVELSGRINDSVRALSGGMKRRLLIVRALMHKPSILFLDEPTVALDPQVRRRIWDLIRKMHRSGVTVVLTTHYIEEAENLCDRVAIINSGKLIALDTPKALQEKIGSYAVEWDNEKAEREFKIFRSKEAAKDFADGLVQQNVLRRRSNLEDVFVELTGRKVNG</sequence>
<accession>A0ABT9Y5Q0</accession>
<proteinExistence type="inferred from homology"/>
<dbReference type="GO" id="GO:0005524">
    <property type="term" value="F:ATP binding"/>
    <property type="evidence" value="ECO:0007669"/>
    <property type="project" value="UniProtKB-KW"/>
</dbReference>